<dbReference type="Pfam" id="PF12771">
    <property type="entry name" value="SusD-like_2"/>
    <property type="match status" value="1"/>
</dbReference>
<dbReference type="HOGENOM" id="CLU_025928_1_0_10"/>
<dbReference type="InterPro" id="IPR011990">
    <property type="entry name" value="TPR-like_helical_dom_sf"/>
</dbReference>
<dbReference type="Gene3D" id="1.25.40.390">
    <property type="match status" value="1"/>
</dbReference>
<proteinExistence type="predicted"/>
<dbReference type="PROSITE" id="PS51257">
    <property type="entry name" value="PROKAR_LIPOPROTEIN"/>
    <property type="match status" value="1"/>
</dbReference>
<evidence type="ECO:0000313" key="2">
    <source>
        <dbReference type="Proteomes" id="UP000000852"/>
    </source>
</evidence>
<dbReference type="eggNOG" id="COG4198">
    <property type="taxonomic scope" value="Bacteria"/>
</dbReference>
<dbReference type="RefSeq" id="WP_015809165.1">
    <property type="nucleotide sequence ID" value="NC_013061.1"/>
</dbReference>
<organism evidence="1 2">
    <name type="scientific">Pedobacter heparinus (strain ATCC 13125 / DSM 2366 / CIP 104194 / JCM 7457 / NBRC 12017 / NCIMB 9290 / NRRL B-14731 / HIM 762-3)</name>
    <dbReference type="NCBI Taxonomy" id="485917"/>
    <lineage>
        <taxon>Bacteria</taxon>
        <taxon>Pseudomonadati</taxon>
        <taxon>Bacteroidota</taxon>
        <taxon>Sphingobacteriia</taxon>
        <taxon>Sphingobacteriales</taxon>
        <taxon>Sphingobacteriaceae</taxon>
        <taxon>Pedobacter</taxon>
    </lineage>
</organism>
<dbReference type="AlphaFoldDB" id="C6XSJ3"/>
<gene>
    <name evidence="1" type="ordered locus">Phep_3362</name>
</gene>
<evidence type="ECO:0008006" key="3">
    <source>
        <dbReference type="Google" id="ProtNLM"/>
    </source>
</evidence>
<name>C6XSJ3_PEDHD</name>
<dbReference type="EMBL" id="CP001681">
    <property type="protein sequence ID" value="ACU05556.1"/>
    <property type="molecule type" value="Genomic_DNA"/>
</dbReference>
<dbReference type="Proteomes" id="UP000000852">
    <property type="component" value="Chromosome"/>
</dbReference>
<protein>
    <recommendedName>
        <fullName evidence="3">Lipoprotein</fullName>
    </recommendedName>
</protein>
<keyword evidence="2" id="KW-1185">Reference proteome</keyword>
<dbReference type="STRING" id="485917.Phep_3362"/>
<dbReference type="OrthoDB" id="9766256at2"/>
<reference evidence="1 2" key="1">
    <citation type="journal article" date="2009" name="Stand. Genomic Sci.">
        <title>Complete genome sequence of Pedobacter heparinus type strain (HIM 762-3).</title>
        <authorList>
            <person name="Han C."/>
            <person name="Spring S."/>
            <person name="Lapidus A."/>
            <person name="Del Rio T.G."/>
            <person name="Tice H."/>
            <person name="Copeland A."/>
            <person name="Cheng J.F."/>
            <person name="Lucas S."/>
            <person name="Chen F."/>
            <person name="Nolan M."/>
            <person name="Bruce D."/>
            <person name="Goodwin L."/>
            <person name="Pitluck S."/>
            <person name="Ivanova N."/>
            <person name="Mavromatis K."/>
            <person name="Mikhailova N."/>
            <person name="Pati A."/>
            <person name="Chen A."/>
            <person name="Palaniappan K."/>
            <person name="Land M."/>
            <person name="Hauser L."/>
            <person name="Chang Y.J."/>
            <person name="Jeffries C.C."/>
            <person name="Saunders E."/>
            <person name="Chertkov O."/>
            <person name="Brettin T."/>
            <person name="Goker M."/>
            <person name="Rohde M."/>
            <person name="Bristow J."/>
            <person name="Eisen J.A."/>
            <person name="Markowitz V."/>
            <person name="Hugenholtz P."/>
            <person name="Kyrpides N.C."/>
            <person name="Klenk H.P."/>
            <person name="Detter J.C."/>
        </authorList>
    </citation>
    <scope>NUCLEOTIDE SEQUENCE [LARGE SCALE GENOMIC DNA]</scope>
    <source>
        <strain evidence="2">ATCC 13125 / DSM 2366 / CIP 104194 / JCM 7457 / NBRC 12017 / NCIMB 9290 / NRRL B-14731 / HIM 762-3</strain>
    </source>
</reference>
<dbReference type="InterPro" id="IPR041662">
    <property type="entry name" value="SusD-like_2"/>
</dbReference>
<sequence>MKYIYKLLCILSFAIVLISCKKELEKANINTNNPENVDPEYLLNTSVLNTMNLFGGQMRREALSHYSNYVSVGGGQLQRYYTFASAVNSYWSSAYISCLQPVHQIQVNYADDPGYQNRVAIAKIFEAYIYSNIVAVWGSVPKTKALNGDAYVAYDKEEDIYIALLNDLKDASAAIDLQGDTYKGNADAVFGGDLLKWKKFANALRLRLAIQISNVSESRAKEVIAELLSNESNTIVAATETARAFWGTTSGIWSYLYEYNVLQAGANASSLNVISESLVQYMLPYQDPRLPVYAKPAAQGPYSGRYWGQPKSTQLPLGVNIPGGNPHSPLGQLDYSQIGSYFTKPDAEYVFLSYEETCFLKAEAKLKGWGGIKTAEQYYNEGVTASMTKYGIPLQAITNYLNQPGIKLNSVVDTTGRKAEFADYLGLTTSAITRIDPYKQIVMQNWLAGFYNAMDAWTLIRRSQVLEFPPHFNPDGGEGGTVGYAYIPQRLNYPGIEYQVNTAEINRAIPWLGAADALKTKLWFALPVKKNPFLPQ</sequence>
<evidence type="ECO:0000313" key="1">
    <source>
        <dbReference type="EMBL" id="ACU05556.1"/>
    </source>
</evidence>
<dbReference type="KEGG" id="phe:Phep_3362"/>
<dbReference type="SUPFAM" id="SSF48452">
    <property type="entry name" value="TPR-like"/>
    <property type="match status" value="1"/>
</dbReference>
<accession>C6XSJ3</accession>